<organism evidence="1">
    <name type="scientific">bioreactor metagenome</name>
    <dbReference type="NCBI Taxonomy" id="1076179"/>
    <lineage>
        <taxon>unclassified sequences</taxon>
        <taxon>metagenomes</taxon>
        <taxon>ecological metagenomes</taxon>
    </lineage>
</organism>
<reference evidence="1" key="1">
    <citation type="submission" date="2019-08" db="EMBL/GenBank/DDBJ databases">
        <authorList>
            <person name="Kucharzyk K."/>
            <person name="Murdoch R.W."/>
            <person name="Higgins S."/>
            <person name="Loffler F."/>
        </authorList>
    </citation>
    <scope>NUCLEOTIDE SEQUENCE</scope>
</reference>
<dbReference type="EMBL" id="VSSQ01116794">
    <property type="protein sequence ID" value="MPN51567.1"/>
    <property type="molecule type" value="Genomic_DNA"/>
</dbReference>
<protein>
    <submittedName>
        <fullName evidence="1">Uncharacterized protein</fullName>
    </submittedName>
</protein>
<gene>
    <name evidence="1" type="ORF">SDC9_199215</name>
</gene>
<sequence>MCENMVAKTFDDDLLIPVQQSINGFRIIPVGGQANHHLAQFGISSNRGIILPVNDIHNGVFHSGFTNIRKIVIA</sequence>
<comment type="caution">
    <text evidence="1">The sequence shown here is derived from an EMBL/GenBank/DDBJ whole genome shotgun (WGS) entry which is preliminary data.</text>
</comment>
<dbReference type="AlphaFoldDB" id="A0A645IJW4"/>
<name>A0A645IJW4_9ZZZZ</name>
<proteinExistence type="predicted"/>
<evidence type="ECO:0000313" key="1">
    <source>
        <dbReference type="EMBL" id="MPN51567.1"/>
    </source>
</evidence>
<accession>A0A645IJW4</accession>